<proteinExistence type="predicted"/>
<organism evidence="1 2">
    <name type="scientific">Paragonimus heterotremus</name>
    <dbReference type="NCBI Taxonomy" id="100268"/>
    <lineage>
        <taxon>Eukaryota</taxon>
        <taxon>Metazoa</taxon>
        <taxon>Spiralia</taxon>
        <taxon>Lophotrochozoa</taxon>
        <taxon>Platyhelminthes</taxon>
        <taxon>Trematoda</taxon>
        <taxon>Digenea</taxon>
        <taxon>Plagiorchiida</taxon>
        <taxon>Troglotremata</taxon>
        <taxon>Troglotrematidae</taxon>
        <taxon>Paragonimus</taxon>
    </lineage>
</organism>
<dbReference type="OrthoDB" id="1847590at2759"/>
<protein>
    <recommendedName>
        <fullName evidence="3">Ribosome biogenesis protein NSA2 homolog</fullName>
    </recommendedName>
</protein>
<dbReference type="Proteomes" id="UP000748531">
    <property type="component" value="Unassembled WGS sequence"/>
</dbReference>
<evidence type="ECO:0008006" key="3">
    <source>
        <dbReference type="Google" id="ProtNLM"/>
    </source>
</evidence>
<name>A0A8J4WT26_9TREM</name>
<reference evidence="1" key="1">
    <citation type="submission" date="2019-05" db="EMBL/GenBank/DDBJ databases">
        <title>Annotation for the trematode Paragonimus heterotremus.</title>
        <authorList>
            <person name="Choi Y.-J."/>
        </authorList>
    </citation>
    <scope>NUCLEOTIDE SEQUENCE</scope>
    <source>
        <strain evidence="1">LC</strain>
    </source>
</reference>
<comment type="caution">
    <text evidence="1">The sequence shown here is derived from an EMBL/GenBank/DDBJ whole genome shotgun (WGS) entry which is preliminary data.</text>
</comment>
<dbReference type="EMBL" id="LUCH01012343">
    <property type="protein sequence ID" value="KAF5395497.1"/>
    <property type="molecule type" value="Genomic_DNA"/>
</dbReference>
<dbReference type="PANTHER" id="PTHR12642">
    <property type="entry name" value="RIBOSOME BIOGENESIS PROTEIN NSA2 HOMOLOG"/>
    <property type="match status" value="1"/>
</dbReference>
<feature type="non-terminal residue" evidence="1">
    <location>
        <position position="1"/>
    </location>
</feature>
<keyword evidence="2" id="KW-1185">Reference proteome</keyword>
<sequence length="236" mass="27067">VYPKLHLTCSSVFSAFQIVAAFEFAFFASTGSTMPQNEHIELHRKRHGFRYDYFERKRKKEAREPHERSAKAKKLRGIKAKLANRERFKEKVQMKKTIRMHELKKTKQNVGDAGGSGEKPAYLLDRDEQVSAKVLSNTVKQKRAEKAVRLHRGTSISFSPFFKISSVVYDSPFGTAPWVYQLSAASIGGCDLFPQSSTSFYPWLKSLVCCWPHYPLYCINGQTTSHPVMRHRIDCV</sequence>
<evidence type="ECO:0000313" key="1">
    <source>
        <dbReference type="EMBL" id="KAF5395497.1"/>
    </source>
</evidence>
<dbReference type="InterPro" id="IPR039411">
    <property type="entry name" value="NSA2_fam"/>
</dbReference>
<gene>
    <name evidence="1" type="ORF">PHET_11977</name>
</gene>
<accession>A0A8J4WT26</accession>
<evidence type="ECO:0000313" key="2">
    <source>
        <dbReference type="Proteomes" id="UP000748531"/>
    </source>
</evidence>
<dbReference type="AlphaFoldDB" id="A0A8J4WT26"/>